<dbReference type="PANTHER" id="PTHR30468">
    <property type="entry name" value="ALPHA-KETOGLUTARATE-DEPENDENT SULFONATE DIOXYGENASE"/>
    <property type="match status" value="1"/>
</dbReference>
<accession>A0ABR3R8V2</accession>
<evidence type="ECO:0000256" key="1">
    <source>
        <dbReference type="ARBA" id="ARBA00001954"/>
    </source>
</evidence>
<protein>
    <recommendedName>
        <fullName evidence="7">TauD/TfdA-like domain-containing protein</fullName>
    </recommendedName>
</protein>
<dbReference type="Proteomes" id="UP001521222">
    <property type="component" value="Unassembled WGS sequence"/>
</dbReference>
<evidence type="ECO:0000256" key="6">
    <source>
        <dbReference type="ARBA" id="ARBA00023004"/>
    </source>
</evidence>
<keyword evidence="5" id="KW-0560">Oxidoreductase</keyword>
<sequence>MSRTANGLLCRAAPELRFSLFQPARSPPLRRGFVQESSFPKPLKLKGVLQPLKQFEVTPTVGTEFPEANLVHMLKAPNLDELLRDLAITIVFFRNQSDMTNDLQKTLIQRMGELVGKLKESNLHIHPVLNPQREMGGNDLHISTINSRQRKIVNGKATPRDLGNARQALESWHNTLWASGYEVYDRISEPMRKFLEQHTANYTAPFFEKIIKNANIKVYSDARGHPDNTGTPMKAVHPVVRTNPVIGWKSVFAIGAYPGSINGLTPPESEMILNWLMDMVLRNHDLQCRFRWQGPNDMAIWDNRSMVHNDTMDYDDFGERFGYRVCGIGERPYLDPHSKSMREGLAEEAKEGSS</sequence>
<evidence type="ECO:0000256" key="3">
    <source>
        <dbReference type="ARBA" id="ARBA00022723"/>
    </source>
</evidence>
<evidence type="ECO:0000256" key="4">
    <source>
        <dbReference type="ARBA" id="ARBA00022964"/>
    </source>
</evidence>
<dbReference type="Pfam" id="PF02668">
    <property type="entry name" value="TauD"/>
    <property type="match status" value="1"/>
</dbReference>
<dbReference type="InterPro" id="IPR003819">
    <property type="entry name" value="TauD/TfdA-like"/>
</dbReference>
<dbReference type="InterPro" id="IPR042098">
    <property type="entry name" value="TauD-like_sf"/>
</dbReference>
<keyword evidence="3" id="KW-0479">Metal-binding</keyword>
<gene>
    <name evidence="8" type="ORF">SLS59_005535</name>
</gene>
<keyword evidence="9" id="KW-1185">Reference proteome</keyword>
<comment type="caution">
    <text evidence="8">The sequence shown here is derived from an EMBL/GenBank/DDBJ whole genome shotgun (WGS) entry which is preliminary data.</text>
</comment>
<comment type="similarity">
    <text evidence="2">Belongs to the TfdA dioxygenase family.</text>
</comment>
<reference evidence="8 9" key="1">
    <citation type="submission" date="2024-02" db="EMBL/GenBank/DDBJ databases">
        <title>De novo assembly and annotation of 12 fungi associated with fruit tree decline syndrome in Ontario, Canada.</title>
        <authorList>
            <person name="Sulman M."/>
            <person name="Ellouze W."/>
            <person name="Ilyukhin E."/>
        </authorList>
    </citation>
    <scope>NUCLEOTIDE SEQUENCE [LARGE SCALE GENOMIC DNA]</scope>
    <source>
        <strain evidence="8 9">M97-236</strain>
    </source>
</reference>
<evidence type="ECO:0000313" key="8">
    <source>
        <dbReference type="EMBL" id="KAL1600870.1"/>
    </source>
</evidence>
<evidence type="ECO:0000313" key="9">
    <source>
        <dbReference type="Proteomes" id="UP001521222"/>
    </source>
</evidence>
<dbReference type="PANTHER" id="PTHR30468:SF10">
    <property type="entry name" value="TAUD_TFDA-LIKE DOMAIN-CONTAINING PROTEIN"/>
    <property type="match status" value="1"/>
</dbReference>
<dbReference type="SUPFAM" id="SSF51197">
    <property type="entry name" value="Clavaminate synthase-like"/>
    <property type="match status" value="1"/>
</dbReference>
<proteinExistence type="inferred from homology"/>
<keyword evidence="4" id="KW-0223">Dioxygenase</keyword>
<organism evidence="8 9">
    <name type="scientific">Nothophoma quercina</name>
    <dbReference type="NCBI Taxonomy" id="749835"/>
    <lineage>
        <taxon>Eukaryota</taxon>
        <taxon>Fungi</taxon>
        <taxon>Dikarya</taxon>
        <taxon>Ascomycota</taxon>
        <taxon>Pezizomycotina</taxon>
        <taxon>Dothideomycetes</taxon>
        <taxon>Pleosporomycetidae</taxon>
        <taxon>Pleosporales</taxon>
        <taxon>Pleosporineae</taxon>
        <taxon>Didymellaceae</taxon>
        <taxon>Nothophoma</taxon>
    </lineage>
</organism>
<feature type="domain" description="TauD/TfdA-like" evidence="7">
    <location>
        <begin position="56"/>
        <end position="324"/>
    </location>
</feature>
<evidence type="ECO:0000256" key="5">
    <source>
        <dbReference type="ARBA" id="ARBA00023002"/>
    </source>
</evidence>
<name>A0ABR3R8V2_9PLEO</name>
<dbReference type="EMBL" id="JAKIXB020000017">
    <property type="protein sequence ID" value="KAL1600870.1"/>
    <property type="molecule type" value="Genomic_DNA"/>
</dbReference>
<evidence type="ECO:0000259" key="7">
    <source>
        <dbReference type="Pfam" id="PF02668"/>
    </source>
</evidence>
<keyword evidence="6" id="KW-0408">Iron</keyword>
<dbReference type="Gene3D" id="3.60.130.10">
    <property type="entry name" value="Clavaminate synthase-like"/>
    <property type="match status" value="1"/>
</dbReference>
<comment type="cofactor">
    <cofactor evidence="1">
        <name>Fe(2+)</name>
        <dbReference type="ChEBI" id="CHEBI:29033"/>
    </cofactor>
</comment>
<dbReference type="InterPro" id="IPR051323">
    <property type="entry name" value="AtsK-like"/>
</dbReference>
<evidence type="ECO:0000256" key="2">
    <source>
        <dbReference type="ARBA" id="ARBA00005896"/>
    </source>
</evidence>